<feature type="transmembrane region" description="Helical" evidence="6">
    <location>
        <begin position="267"/>
        <end position="285"/>
    </location>
</feature>
<evidence type="ECO:0000256" key="5">
    <source>
        <dbReference type="ARBA" id="ARBA00023136"/>
    </source>
</evidence>
<feature type="transmembrane region" description="Helical" evidence="6">
    <location>
        <begin position="147"/>
        <end position="169"/>
    </location>
</feature>
<evidence type="ECO:0000256" key="1">
    <source>
        <dbReference type="ARBA" id="ARBA00004651"/>
    </source>
</evidence>
<reference evidence="7" key="1">
    <citation type="submission" date="2020-11" db="EMBL/GenBank/DDBJ databases">
        <title>Isolation and identification of active actinomycetes.</title>
        <authorList>
            <person name="Sun X."/>
        </authorList>
    </citation>
    <scope>NUCLEOTIDE SEQUENCE</scope>
    <source>
        <strain evidence="7">NEAU-A11</strain>
    </source>
</reference>
<feature type="transmembrane region" description="Helical" evidence="6">
    <location>
        <begin position="336"/>
        <end position="356"/>
    </location>
</feature>
<evidence type="ECO:0000256" key="3">
    <source>
        <dbReference type="ARBA" id="ARBA00022692"/>
    </source>
</evidence>
<dbReference type="GO" id="GO:0005886">
    <property type="term" value="C:plasma membrane"/>
    <property type="evidence" value="ECO:0007669"/>
    <property type="project" value="UniProtKB-SubCell"/>
</dbReference>
<dbReference type="EMBL" id="JADQTO010000008">
    <property type="protein sequence ID" value="MBG0563515.1"/>
    <property type="molecule type" value="Genomic_DNA"/>
</dbReference>
<dbReference type="Proteomes" id="UP000598146">
    <property type="component" value="Unassembled WGS sequence"/>
</dbReference>
<evidence type="ECO:0000313" key="7">
    <source>
        <dbReference type="EMBL" id="MBG0563515.1"/>
    </source>
</evidence>
<proteinExistence type="predicted"/>
<evidence type="ECO:0000256" key="6">
    <source>
        <dbReference type="SAM" id="Phobius"/>
    </source>
</evidence>
<keyword evidence="4 6" id="KW-1133">Transmembrane helix</keyword>
<feature type="transmembrane region" description="Helical" evidence="6">
    <location>
        <begin position="220"/>
        <end position="247"/>
    </location>
</feature>
<dbReference type="InterPro" id="IPR050367">
    <property type="entry name" value="APC_superfamily"/>
</dbReference>
<sequence length="453" mass="46251">MNTRTGLSVAQGAALSVGAVLGTGLISLPALAAEAAGPASLLAWLLLIVLSAPLAWTFAALGARYPDSGGVSTYARMAFGPRVAAAVGWCFYFAVPLGAPVAAAFTGGYVADVLGGGRAVEFATFLTLIGIAYGMNWYGLRISGRVQLVLSVTLVVLLVTTVVAALPHARWDNLTPFAPHGWSGIGAAAAILVWGFAGWEALSSLSAEYRHPRRDVPRATLVAVVVVGVLYLAVAAVSVLALGPALAGSRAPLSDLLAIGLDGPVRLITAIVAVLLTLGAVNAYYAGASRLGAALAAEGALPSRVFGTQRRSLTFIFAGSIGAALLPLGLHTATLLVTGCFTLVYVLGTAAALRLLPAGRSRVIAGFAFVAVIGLLWLNGAPALLSLAIAAAAVLYQGWRSRSQQRQPLLDQIGVDGTEPEHQPGQPVYCVAGQVLDGESGAAGIGHDPGWIR</sequence>
<feature type="transmembrane region" description="Helical" evidence="6">
    <location>
        <begin position="42"/>
        <end position="63"/>
    </location>
</feature>
<evidence type="ECO:0000256" key="2">
    <source>
        <dbReference type="ARBA" id="ARBA00022475"/>
    </source>
</evidence>
<dbReference type="Pfam" id="PF13520">
    <property type="entry name" value="AA_permease_2"/>
    <property type="match status" value="1"/>
</dbReference>
<keyword evidence="8" id="KW-1185">Reference proteome</keyword>
<comment type="caution">
    <text evidence="7">The sequence shown here is derived from an EMBL/GenBank/DDBJ whole genome shotgun (WGS) entry which is preliminary data.</text>
</comment>
<dbReference type="PIRSF" id="PIRSF006060">
    <property type="entry name" value="AA_transporter"/>
    <property type="match status" value="1"/>
</dbReference>
<feature type="transmembrane region" description="Helical" evidence="6">
    <location>
        <begin position="83"/>
        <end position="110"/>
    </location>
</feature>
<evidence type="ECO:0000256" key="4">
    <source>
        <dbReference type="ARBA" id="ARBA00022989"/>
    </source>
</evidence>
<dbReference type="PANTHER" id="PTHR42770">
    <property type="entry name" value="AMINO ACID TRANSPORTER-RELATED"/>
    <property type="match status" value="1"/>
</dbReference>
<name>A0A931CEN2_9ACTN</name>
<protein>
    <submittedName>
        <fullName evidence="7">APC family permease</fullName>
    </submittedName>
</protein>
<dbReference type="InterPro" id="IPR002293">
    <property type="entry name" value="AA/rel_permease1"/>
</dbReference>
<accession>A0A931CEN2</accession>
<keyword evidence="2" id="KW-1003">Cell membrane</keyword>
<dbReference type="AlphaFoldDB" id="A0A931CEN2"/>
<dbReference type="GO" id="GO:0022857">
    <property type="term" value="F:transmembrane transporter activity"/>
    <property type="evidence" value="ECO:0007669"/>
    <property type="project" value="InterPro"/>
</dbReference>
<keyword evidence="3 6" id="KW-0812">Transmembrane</keyword>
<keyword evidence="5 6" id="KW-0472">Membrane</keyword>
<gene>
    <name evidence="7" type="ORF">I4J89_18880</name>
</gene>
<evidence type="ECO:0000313" key="8">
    <source>
        <dbReference type="Proteomes" id="UP000598146"/>
    </source>
</evidence>
<feature type="transmembrane region" description="Helical" evidence="6">
    <location>
        <begin position="122"/>
        <end position="140"/>
    </location>
</feature>
<dbReference type="Gene3D" id="1.20.1740.10">
    <property type="entry name" value="Amino acid/polyamine transporter I"/>
    <property type="match status" value="1"/>
</dbReference>
<feature type="transmembrane region" description="Helical" evidence="6">
    <location>
        <begin position="181"/>
        <end position="199"/>
    </location>
</feature>
<organism evidence="7 8">
    <name type="scientific">Actinoplanes aureus</name>
    <dbReference type="NCBI Taxonomy" id="2792083"/>
    <lineage>
        <taxon>Bacteria</taxon>
        <taxon>Bacillati</taxon>
        <taxon>Actinomycetota</taxon>
        <taxon>Actinomycetes</taxon>
        <taxon>Micromonosporales</taxon>
        <taxon>Micromonosporaceae</taxon>
        <taxon>Actinoplanes</taxon>
    </lineage>
</organism>
<feature type="transmembrane region" description="Helical" evidence="6">
    <location>
        <begin position="313"/>
        <end position="330"/>
    </location>
</feature>
<comment type="subcellular location">
    <subcellularLocation>
        <location evidence="1">Cell membrane</location>
        <topology evidence="1">Multi-pass membrane protein</topology>
    </subcellularLocation>
</comment>
<dbReference type="PANTHER" id="PTHR42770:SF13">
    <property type="entry name" value="L-METHIONINE_BRANCHED-CHAIN AMINO ACID EXPORTER YJEH"/>
    <property type="match status" value="1"/>
</dbReference>
<feature type="transmembrane region" description="Helical" evidence="6">
    <location>
        <begin position="363"/>
        <end position="396"/>
    </location>
</feature>